<dbReference type="GO" id="GO:0006357">
    <property type="term" value="P:regulation of transcription by RNA polymerase II"/>
    <property type="evidence" value="ECO:0007669"/>
    <property type="project" value="InterPro"/>
</dbReference>
<comment type="similarity">
    <text evidence="2 6">Belongs to the Mediator complex subunit 10 family.</text>
</comment>
<name>A0A3N2PW21_SODAK</name>
<evidence type="ECO:0000256" key="4">
    <source>
        <dbReference type="ARBA" id="ARBA00023163"/>
    </source>
</evidence>
<accession>A0A3N2PW21</accession>
<evidence type="ECO:0000256" key="7">
    <source>
        <dbReference type="SAM" id="MobiDB-lite"/>
    </source>
</evidence>
<evidence type="ECO:0000256" key="6">
    <source>
        <dbReference type="RuleBase" id="RU364146"/>
    </source>
</evidence>
<keyword evidence="5 6" id="KW-0539">Nucleus</keyword>
<dbReference type="Pfam" id="PF09748">
    <property type="entry name" value="Med10"/>
    <property type="match status" value="1"/>
</dbReference>
<evidence type="ECO:0000313" key="8">
    <source>
        <dbReference type="EMBL" id="ROT38556.1"/>
    </source>
</evidence>
<reference evidence="8 9" key="1">
    <citation type="journal article" date="2018" name="Mol. Ecol.">
        <title>The obligate alkalophilic soda-lake fungus Sodiomyces alkalinus has shifted to a protein diet.</title>
        <authorList>
            <person name="Grum-Grzhimaylo A.A."/>
            <person name="Falkoski D.L."/>
            <person name="van den Heuvel J."/>
            <person name="Valero-Jimenez C.A."/>
            <person name="Min B."/>
            <person name="Choi I.G."/>
            <person name="Lipzen A."/>
            <person name="Daum C.G."/>
            <person name="Aanen D.K."/>
            <person name="Tsang A."/>
            <person name="Henrissat B."/>
            <person name="Bilanenko E.N."/>
            <person name="de Vries R.P."/>
            <person name="van Kan J.A.L."/>
            <person name="Grigoriev I.V."/>
            <person name="Debets A.J.M."/>
        </authorList>
    </citation>
    <scope>NUCLEOTIDE SEQUENCE [LARGE SCALE GENOMIC DNA]</scope>
    <source>
        <strain evidence="8 9">F11</strain>
    </source>
</reference>
<keyword evidence="9" id="KW-1185">Reference proteome</keyword>
<keyword evidence="3 6" id="KW-0805">Transcription regulation</keyword>
<dbReference type="OrthoDB" id="337270at2759"/>
<sequence>MAPVESPTHDELEQQLKDTIQDLYQIMLQVTTYTTTPTHNSAQALQNSLQTFTLDLQAIHNTAVAGAPPSTTAFPPPPGSHIPPGAPVLYPPEVPPTEEGALQTRGALPSIPRELVQYVENGRNPDIYTREFVELVRRGNQLMRGKMRAFAALRDTLAGEMRQAMPEVAADVARVVEMTSPDGAAQGGAGQGGGGGEGRSRQGSVTRNAGPRSGVGGGPGEAGGHASQGG</sequence>
<evidence type="ECO:0000256" key="2">
    <source>
        <dbReference type="ARBA" id="ARBA00005389"/>
    </source>
</evidence>
<feature type="compositionally biased region" description="Gly residues" evidence="7">
    <location>
        <begin position="213"/>
        <end position="230"/>
    </location>
</feature>
<feature type="compositionally biased region" description="Gly residues" evidence="7">
    <location>
        <begin position="185"/>
        <end position="197"/>
    </location>
</feature>
<dbReference type="AlphaFoldDB" id="A0A3N2PW21"/>
<evidence type="ECO:0000313" key="9">
    <source>
        <dbReference type="Proteomes" id="UP000272025"/>
    </source>
</evidence>
<dbReference type="EMBL" id="ML119055">
    <property type="protein sequence ID" value="ROT38556.1"/>
    <property type="molecule type" value="Genomic_DNA"/>
</dbReference>
<dbReference type="STRING" id="1314773.A0A3N2PW21"/>
<proteinExistence type="inferred from homology"/>
<comment type="subcellular location">
    <subcellularLocation>
        <location evidence="1 6">Nucleus</location>
    </subcellularLocation>
</comment>
<comment type="subunit">
    <text evidence="6">Component of the Mediator complex.</text>
</comment>
<evidence type="ECO:0000256" key="5">
    <source>
        <dbReference type="ARBA" id="ARBA00023242"/>
    </source>
</evidence>
<gene>
    <name evidence="6" type="primary">MED10</name>
    <name evidence="8" type="ORF">SODALDRAFT_333161</name>
</gene>
<evidence type="ECO:0000256" key="1">
    <source>
        <dbReference type="ARBA" id="ARBA00004123"/>
    </source>
</evidence>
<feature type="region of interest" description="Disordered" evidence="7">
    <location>
        <begin position="181"/>
        <end position="230"/>
    </location>
</feature>
<protein>
    <recommendedName>
        <fullName evidence="6">Mediator of RNA polymerase II transcription subunit 10</fullName>
    </recommendedName>
    <alternativeName>
        <fullName evidence="6">Mediator complex subunit 10</fullName>
    </alternativeName>
</protein>
<dbReference type="InterPro" id="IPR019145">
    <property type="entry name" value="Mediator_Med10"/>
</dbReference>
<evidence type="ECO:0000256" key="3">
    <source>
        <dbReference type="ARBA" id="ARBA00023015"/>
    </source>
</evidence>
<dbReference type="GO" id="GO:0003712">
    <property type="term" value="F:transcription coregulator activity"/>
    <property type="evidence" value="ECO:0007669"/>
    <property type="project" value="InterPro"/>
</dbReference>
<comment type="function">
    <text evidence="6">Component of the Mediator complex, a coactivator involved in the regulated transcription of nearly all RNA polymerase II-dependent genes. Mediator functions as a bridge to convey information from gene-specific regulatory proteins to the basal RNA polymerase II transcription machinery. Mediator is recruited to promoters by direct interactions with regulatory proteins and serves as a scaffold for the assembly of a functional preinitiation complex with RNA polymerase II and the general transcription factors.</text>
</comment>
<dbReference type="GO" id="GO:0016592">
    <property type="term" value="C:mediator complex"/>
    <property type="evidence" value="ECO:0007669"/>
    <property type="project" value="InterPro"/>
</dbReference>
<dbReference type="Proteomes" id="UP000272025">
    <property type="component" value="Unassembled WGS sequence"/>
</dbReference>
<keyword evidence="4 6" id="KW-0804">Transcription</keyword>
<organism evidence="8 9">
    <name type="scientific">Sodiomyces alkalinus (strain CBS 110278 / VKM F-3762 / F11)</name>
    <name type="common">Alkaliphilic filamentous fungus</name>
    <dbReference type="NCBI Taxonomy" id="1314773"/>
    <lineage>
        <taxon>Eukaryota</taxon>
        <taxon>Fungi</taxon>
        <taxon>Dikarya</taxon>
        <taxon>Ascomycota</taxon>
        <taxon>Pezizomycotina</taxon>
        <taxon>Sordariomycetes</taxon>
        <taxon>Hypocreomycetidae</taxon>
        <taxon>Glomerellales</taxon>
        <taxon>Plectosphaerellaceae</taxon>
        <taxon>Sodiomyces</taxon>
    </lineage>
</organism>
<keyword evidence="6" id="KW-0010">Activator</keyword>